<evidence type="ECO:0000256" key="2">
    <source>
        <dbReference type="ARBA" id="ARBA00022679"/>
    </source>
</evidence>
<gene>
    <name evidence="7" type="ORF">ODALV1_LOCUS25965</name>
</gene>
<dbReference type="EC" id="2.7.7.7" evidence="1"/>
<sequence length="396" mass="44414">MTSYWRNNRDRILGQMSIWFNRDEVPTGIYCDYKDCDYGAILPQVAVSGTLTRRAVEPTWMTASNAYEDRIGSELKGMIQAPPSYHFVGADVDSQELWIASVIGDASFSGIHGSTALGWMTLQGNKSAGTDMHSKTASLIGIGRDQAKVLNYGRIYGAGVNFAERLLMQFNRQLSSTEARSKSKSMYKMTKGERKYILNEEGRRLCEAFKDLSDRKYEAFSKNELRNLMDYHQIPSQHFMELIDKMVWDGGTESHMFNRLEEIAQGECPRTPILKCCISRSLVPSVVHNDVRFLVKSEDRYRAALALQITNLLTRAVCSYQLGMNDLPMSVAFFSCIDIDKVLRKEVTHNCLTPSNPHGLSGGYGIPLGEGLDVTQLLNRTKGSLEKDSTLPPATK</sequence>
<organism evidence="7 8">
    <name type="scientific">Orchesella dallaii</name>
    <dbReference type="NCBI Taxonomy" id="48710"/>
    <lineage>
        <taxon>Eukaryota</taxon>
        <taxon>Metazoa</taxon>
        <taxon>Ecdysozoa</taxon>
        <taxon>Arthropoda</taxon>
        <taxon>Hexapoda</taxon>
        <taxon>Collembola</taxon>
        <taxon>Entomobryomorpha</taxon>
        <taxon>Entomobryoidea</taxon>
        <taxon>Orchesellidae</taxon>
        <taxon>Orchesellinae</taxon>
        <taxon>Orchesella</taxon>
    </lineage>
</organism>
<evidence type="ECO:0000313" key="8">
    <source>
        <dbReference type="Proteomes" id="UP001642540"/>
    </source>
</evidence>
<dbReference type="PANTHER" id="PTHR10267:SF0">
    <property type="entry name" value="DNA POLYMERASE SUBUNIT GAMMA-1"/>
    <property type="match status" value="1"/>
</dbReference>
<keyword evidence="4" id="KW-0239">DNA-directed DNA polymerase</keyword>
<evidence type="ECO:0000259" key="6">
    <source>
        <dbReference type="SMART" id="SM00482"/>
    </source>
</evidence>
<reference evidence="7 8" key="1">
    <citation type="submission" date="2024-08" db="EMBL/GenBank/DDBJ databases">
        <authorList>
            <person name="Cucini C."/>
            <person name="Frati F."/>
        </authorList>
    </citation>
    <scope>NUCLEOTIDE SEQUENCE [LARGE SCALE GENOMIC DNA]</scope>
</reference>
<keyword evidence="2" id="KW-0808">Transferase</keyword>
<dbReference type="PRINTS" id="PR00867">
    <property type="entry name" value="DNAPOLG"/>
</dbReference>
<feature type="domain" description="DNA-directed DNA polymerase family A palm" evidence="6">
    <location>
        <begin position="72"/>
        <end position="299"/>
    </location>
</feature>
<evidence type="ECO:0000256" key="4">
    <source>
        <dbReference type="ARBA" id="ARBA00022932"/>
    </source>
</evidence>
<dbReference type="InterPro" id="IPR019760">
    <property type="entry name" value="DNA-dir_DNA_pol_A_CS"/>
</dbReference>
<dbReference type="InterPro" id="IPR001098">
    <property type="entry name" value="DNA-dir_DNA_pol_A_palm_dom"/>
</dbReference>
<keyword evidence="3" id="KW-0548">Nucleotidyltransferase</keyword>
<dbReference type="InterPro" id="IPR002297">
    <property type="entry name" value="DNA-dir_DNA_pol_A_mt"/>
</dbReference>
<dbReference type="Proteomes" id="UP001642540">
    <property type="component" value="Unassembled WGS sequence"/>
</dbReference>
<protein>
    <recommendedName>
        <fullName evidence="1">DNA-directed DNA polymerase</fullName>
        <ecNumber evidence="1">2.7.7.7</ecNumber>
    </recommendedName>
    <alternativeName>
        <fullName evidence="5">Mitochondrial DNA polymerase catalytic subunit</fullName>
    </alternativeName>
</protein>
<proteinExistence type="predicted"/>
<dbReference type="EMBL" id="CAXLJM020000108">
    <property type="protein sequence ID" value="CAL8135395.1"/>
    <property type="molecule type" value="Genomic_DNA"/>
</dbReference>
<dbReference type="SMART" id="SM00482">
    <property type="entry name" value="POLAc"/>
    <property type="match status" value="1"/>
</dbReference>
<evidence type="ECO:0000256" key="1">
    <source>
        <dbReference type="ARBA" id="ARBA00012417"/>
    </source>
</evidence>
<evidence type="ECO:0000313" key="7">
    <source>
        <dbReference type="EMBL" id="CAL8135395.1"/>
    </source>
</evidence>
<dbReference type="Gene3D" id="3.30.70.370">
    <property type="match status" value="1"/>
</dbReference>
<evidence type="ECO:0000256" key="5">
    <source>
        <dbReference type="ARBA" id="ARBA00031966"/>
    </source>
</evidence>
<evidence type="ECO:0000256" key="3">
    <source>
        <dbReference type="ARBA" id="ARBA00022695"/>
    </source>
</evidence>
<accession>A0ABP1RTY0</accession>
<dbReference type="SUPFAM" id="SSF56672">
    <property type="entry name" value="DNA/RNA polymerases"/>
    <property type="match status" value="1"/>
</dbReference>
<name>A0ABP1RTY0_9HEXA</name>
<dbReference type="InterPro" id="IPR043502">
    <property type="entry name" value="DNA/RNA_pol_sf"/>
</dbReference>
<dbReference type="PANTHER" id="PTHR10267">
    <property type="entry name" value="DNA POLYMERASE SUBUNIT GAMMA-1"/>
    <property type="match status" value="1"/>
</dbReference>
<keyword evidence="8" id="KW-1185">Reference proteome</keyword>
<dbReference type="Gene3D" id="1.10.150.20">
    <property type="entry name" value="5' to 3' exonuclease, C-terminal subdomain"/>
    <property type="match status" value="1"/>
</dbReference>
<comment type="caution">
    <text evidence="7">The sequence shown here is derived from an EMBL/GenBank/DDBJ whole genome shotgun (WGS) entry which is preliminary data.</text>
</comment>
<dbReference type="PROSITE" id="PS00447">
    <property type="entry name" value="DNA_POLYMERASE_A"/>
    <property type="match status" value="1"/>
</dbReference>